<keyword evidence="1" id="KW-1133">Transmembrane helix</keyword>
<reference evidence="2 3" key="1">
    <citation type="journal article" date="2008" name="J. Bacteriol.">
        <title>Insights into plant cell wall degradation from the genome sequence of the soil bacterium Cellvibrio japonicus.</title>
        <authorList>
            <person name="Deboy R.T."/>
            <person name="Mongodin E.F."/>
            <person name="Fouts D.E."/>
            <person name="Tailford L.E."/>
            <person name="Khouri H."/>
            <person name="Emerson J.B."/>
            <person name="Mohamoud Y."/>
            <person name="Watkins K."/>
            <person name="Henrissat B."/>
            <person name="Gilbert H.J."/>
            <person name="Nelson K.E."/>
        </authorList>
    </citation>
    <scope>NUCLEOTIDE SEQUENCE [LARGE SCALE GENOMIC DNA]</scope>
    <source>
        <strain evidence="2 3">Ueda107</strain>
    </source>
</reference>
<evidence type="ECO:0000256" key="1">
    <source>
        <dbReference type="SAM" id="Phobius"/>
    </source>
</evidence>
<evidence type="ECO:0000313" key="2">
    <source>
        <dbReference type="EMBL" id="ACE84551.1"/>
    </source>
</evidence>
<dbReference type="Proteomes" id="UP000001036">
    <property type="component" value="Chromosome"/>
</dbReference>
<protein>
    <recommendedName>
        <fullName evidence="4">DUF4381 domain-containing protein</fullName>
    </recommendedName>
</protein>
<keyword evidence="3" id="KW-1185">Reference proteome</keyword>
<name>B3PJ54_CELJU</name>
<dbReference type="HOGENOM" id="CLU_113195_0_0_6"/>
<dbReference type="eggNOG" id="COG2304">
    <property type="taxonomic scope" value="Bacteria"/>
</dbReference>
<evidence type="ECO:0000313" key="3">
    <source>
        <dbReference type="Proteomes" id="UP000001036"/>
    </source>
</evidence>
<accession>B3PJ54</accession>
<dbReference type="STRING" id="498211.CJA_2164"/>
<organism evidence="2 3">
    <name type="scientific">Cellvibrio japonicus (strain Ueda107)</name>
    <name type="common">Pseudomonas fluorescens subsp. cellulosa</name>
    <dbReference type="NCBI Taxonomy" id="498211"/>
    <lineage>
        <taxon>Bacteria</taxon>
        <taxon>Pseudomonadati</taxon>
        <taxon>Pseudomonadota</taxon>
        <taxon>Gammaproteobacteria</taxon>
        <taxon>Cellvibrionales</taxon>
        <taxon>Cellvibrionaceae</taxon>
        <taxon>Cellvibrio</taxon>
    </lineage>
</organism>
<dbReference type="Pfam" id="PF14316">
    <property type="entry name" value="DUF4381"/>
    <property type="match status" value="1"/>
</dbReference>
<keyword evidence="1" id="KW-0472">Membrane</keyword>
<dbReference type="EMBL" id="CP000934">
    <property type="protein sequence ID" value="ACE84551.1"/>
    <property type="molecule type" value="Genomic_DNA"/>
</dbReference>
<feature type="transmembrane region" description="Helical" evidence="1">
    <location>
        <begin position="28"/>
        <end position="47"/>
    </location>
</feature>
<dbReference type="AlphaFoldDB" id="B3PJ54"/>
<sequence length="175" mass="19761">MPQSASPLDQLADIHLPDPVSLWPLAPGWYLLLVLLLIFIWVSYVVYQRQQRQRYRREAIRALQQALADYRQHGSLASYLQVLNLTLRRTALSAGASQAVLSLTGLPWLQWLDQGAQLPGRFSDHTNLLLVAPYQKSPEVAGLEDVQRLALAWVKGHNLKRAGKLIKPARETTHV</sequence>
<dbReference type="KEGG" id="cja:CJA_2164"/>
<evidence type="ECO:0008006" key="4">
    <source>
        <dbReference type="Google" id="ProtNLM"/>
    </source>
</evidence>
<proteinExistence type="predicted"/>
<keyword evidence="1" id="KW-0812">Transmembrane</keyword>
<dbReference type="InterPro" id="IPR025489">
    <property type="entry name" value="DUF4381"/>
</dbReference>
<gene>
    <name evidence="2" type="ordered locus">CJA_2164</name>
</gene>